<dbReference type="SUPFAM" id="SSF81799">
    <property type="entry name" value="Putative methyltransferase TM0872, insert domain"/>
    <property type="match status" value="1"/>
</dbReference>
<dbReference type="EC" id="2.1.1.199" evidence="7"/>
<dbReference type="InterPro" id="IPR002903">
    <property type="entry name" value="RsmH"/>
</dbReference>
<dbReference type="NCBIfam" id="TIGR00006">
    <property type="entry name" value="16S rRNA (cytosine(1402)-N(4))-methyltransferase RsmH"/>
    <property type="match status" value="1"/>
</dbReference>
<evidence type="ECO:0000256" key="2">
    <source>
        <dbReference type="ARBA" id="ARBA00022490"/>
    </source>
</evidence>
<dbReference type="Pfam" id="PF01795">
    <property type="entry name" value="Methyltransf_5"/>
    <property type="match status" value="1"/>
</dbReference>
<dbReference type="PANTHER" id="PTHR11265">
    <property type="entry name" value="S-ADENOSYL-METHYLTRANSFERASE MRAW"/>
    <property type="match status" value="1"/>
</dbReference>
<dbReference type="GO" id="GO:0071424">
    <property type="term" value="F:rRNA (cytosine-N4-)-methyltransferase activity"/>
    <property type="evidence" value="ECO:0007669"/>
    <property type="project" value="UniProtKB-UniRule"/>
</dbReference>
<dbReference type="PIRSF" id="PIRSF004486">
    <property type="entry name" value="MraW"/>
    <property type="match status" value="1"/>
</dbReference>
<evidence type="ECO:0000313" key="9">
    <source>
        <dbReference type="Proteomes" id="UP000461754"/>
    </source>
</evidence>
<evidence type="ECO:0000256" key="4">
    <source>
        <dbReference type="ARBA" id="ARBA00022603"/>
    </source>
</evidence>
<keyword evidence="2 7" id="KW-0963">Cytoplasm</keyword>
<dbReference type="EMBL" id="VUMO01000001">
    <property type="protein sequence ID" value="MSS19027.1"/>
    <property type="molecule type" value="Genomic_DNA"/>
</dbReference>
<feature type="binding site" evidence="7">
    <location>
        <position position="110"/>
    </location>
    <ligand>
        <name>S-adenosyl-L-methionine</name>
        <dbReference type="ChEBI" id="CHEBI:59789"/>
    </ligand>
</feature>
<feature type="binding site" evidence="7">
    <location>
        <position position="103"/>
    </location>
    <ligand>
        <name>S-adenosyl-L-methionine</name>
        <dbReference type="ChEBI" id="CHEBI:59789"/>
    </ligand>
</feature>
<dbReference type="PANTHER" id="PTHR11265:SF0">
    <property type="entry name" value="12S RRNA N4-METHYLCYTIDINE METHYLTRANSFERASE"/>
    <property type="match status" value="1"/>
</dbReference>
<dbReference type="GO" id="GO:0005737">
    <property type="term" value="C:cytoplasm"/>
    <property type="evidence" value="ECO:0007669"/>
    <property type="project" value="UniProtKB-SubCell"/>
</dbReference>
<feature type="binding site" evidence="7">
    <location>
        <position position="55"/>
    </location>
    <ligand>
        <name>S-adenosyl-L-methionine</name>
        <dbReference type="ChEBI" id="CHEBI:59789"/>
    </ligand>
</feature>
<comment type="caution">
    <text evidence="8">The sequence shown here is derived from an EMBL/GenBank/DDBJ whole genome shotgun (WGS) entry which is preliminary data.</text>
</comment>
<organism evidence="8 9">
    <name type="scientific">Pseudoramibacter porci</name>
    <dbReference type="NCBI Taxonomy" id="2606631"/>
    <lineage>
        <taxon>Bacteria</taxon>
        <taxon>Bacillati</taxon>
        <taxon>Bacillota</taxon>
        <taxon>Clostridia</taxon>
        <taxon>Eubacteriales</taxon>
        <taxon>Eubacteriaceae</taxon>
        <taxon>Pseudoramibacter</taxon>
    </lineage>
</organism>
<dbReference type="InterPro" id="IPR029063">
    <property type="entry name" value="SAM-dependent_MTases_sf"/>
</dbReference>
<dbReference type="GO" id="GO:0070475">
    <property type="term" value="P:rRNA base methylation"/>
    <property type="evidence" value="ECO:0007669"/>
    <property type="project" value="UniProtKB-UniRule"/>
</dbReference>
<gene>
    <name evidence="7 8" type="primary">rsmH</name>
    <name evidence="8" type="ORF">FYJ52_01170</name>
</gene>
<dbReference type="SUPFAM" id="SSF53335">
    <property type="entry name" value="S-adenosyl-L-methionine-dependent methyltransferases"/>
    <property type="match status" value="1"/>
</dbReference>
<evidence type="ECO:0000256" key="6">
    <source>
        <dbReference type="ARBA" id="ARBA00022691"/>
    </source>
</evidence>
<keyword evidence="9" id="KW-1185">Reference proteome</keyword>
<dbReference type="Proteomes" id="UP000461754">
    <property type="component" value="Unassembled WGS sequence"/>
</dbReference>
<evidence type="ECO:0000256" key="3">
    <source>
        <dbReference type="ARBA" id="ARBA00022552"/>
    </source>
</evidence>
<keyword evidence="3 7" id="KW-0698">rRNA processing</keyword>
<keyword evidence="6 7" id="KW-0949">S-adenosyl-L-methionine</keyword>
<evidence type="ECO:0000313" key="8">
    <source>
        <dbReference type="EMBL" id="MSS19027.1"/>
    </source>
</evidence>
<evidence type="ECO:0000256" key="7">
    <source>
        <dbReference type="HAMAP-Rule" id="MF_01007"/>
    </source>
</evidence>
<comment type="subcellular location">
    <subcellularLocation>
        <location evidence="7">Cytoplasm</location>
    </subcellularLocation>
</comment>
<comment type="catalytic activity">
    <reaction evidence="7">
        <text>cytidine(1402) in 16S rRNA + S-adenosyl-L-methionine = N(4)-methylcytidine(1402) in 16S rRNA + S-adenosyl-L-homocysteine + H(+)</text>
        <dbReference type="Rhea" id="RHEA:42928"/>
        <dbReference type="Rhea" id="RHEA-COMP:10286"/>
        <dbReference type="Rhea" id="RHEA-COMP:10287"/>
        <dbReference type="ChEBI" id="CHEBI:15378"/>
        <dbReference type="ChEBI" id="CHEBI:57856"/>
        <dbReference type="ChEBI" id="CHEBI:59789"/>
        <dbReference type="ChEBI" id="CHEBI:74506"/>
        <dbReference type="ChEBI" id="CHEBI:82748"/>
        <dbReference type="EC" id="2.1.1.199"/>
    </reaction>
</comment>
<proteinExistence type="inferred from homology"/>
<protein>
    <recommendedName>
        <fullName evidence="7">Ribosomal RNA small subunit methyltransferase H</fullName>
        <ecNumber evidence="7">2.1.1.199</ecNumber>
    </recommendedName>
    <alternativeName>
        <fullName evidence="7">16S rRNA m(4)C1402 methyltransferase</fullName>
    </alternativeName>
    <alternativeName>
        <fullName evidence="7">rRNA (cytosine-N(4)-)-methyltransferase RsmH</fullName>
    </alternativeName>
</protein>
<dbReference type="RefSeq" id="WP_154575428.1">
    <property type="nucleotide sequence ID" value="NZ_VUMO01000001.1"/>
</dbReference>
<comment type="function">
    <text evidence="7">Specifically methylates the N4 position of cytidine in position 1402 (C1402) of 16S rRNA.</text>
</comment>
<dbReference type="HAMAP" id="MF_01007">
    <property type="entry name" value="16SrRNA_methyltr_H"/>
    <property type="match status" value="1"/>
</dbReference>
<evidence type="ECO:0000256" key="1">
    <source>
        <dbReference type="ARBA" id="ARBA00010396"/>
    </source>
</evidence>
<feature type="binding site" evidence="7">
    <location>
        <position position="82"/>
    </location>
    <ligand>
        <name>S-adenosyl-L-methionine</name>
        <dbReference type="ChEBI" id="CHEBI:59789"/>
    </ligand>
</feature>
<keyword evidence="4 7" id="KW-0489">Methyltransferase</keyword>
<sequence length="319" mass="36105">MKSNDKHISVLLNETIDALNVKPDGCYVDCTLGGGGHSEQIVKRLSDQGRLIGIDQDDYAIARAGARLSDYPCRKDFVRDNFSHLPDILDALQISAVDGVVFDLGVSSFQFDQPERGFSYHHDGLLDMRMDRQQELRAADVVNTYSEQALKQVILEYGEDKFAGRIARAIVSRRQRQPFTRTLDLADVIREAYPEKFRRKGHPAKKTFQALRIEVNGELRILTQAVKNAIARTKPGGRICVITFHSLEDRQIKQLFNEQADPCICPPEFPVCVCGRKPTIKKITRKPIAPSKEELQDNRRARSAKLRVAERLKCEETEG</sequence>
<dbReference type="FunFam" id="1.10.150.170:FF:000001">
    <property type="entry name" value="Ribosomal RNA small subunit methyltransferase H"/>
    <property type="match status" value="1"/>
</dbReference>
<reference evidence="8 9" key="1">
    <citation type="submission" date="2019-08" db="EMBL/GenBank/DDBJ databases">
        <title>In-depth cultivation of the pig gut microbiome towards novel bacterial diversity and tailored functional studies.</title>
        <authorList>
            <person name="Wylensek D."/>
            <person name="Hitch T.C.A."/>
            <person name="Clavel T."/>
        </authorList>
    </citation>
    <scope>NUCLEOTIDE SEQUENCE [LARGE SCALE GENOMIC DNA]</scope>
    <source>
        <strain evidence="8 9">RF-744-FAT-4</strain>
    </source>
</reference>
<name>A0A7X2T960_9FIRM</name>
<evidence type="ECO:0000256" key="5">
    <source>
        <dbReference type="ARBA" id="ARBA00022679"/>
    </source>
</evidence>
<comment type="similarity">
    <text evidence="1 7">Belongs to the methyltransferase superfamily. RsmH family.</text>
</comment>
<keyword evidence="5 7" id="KW-0808">Transferase</keyword>
<feature type="binding site" evidence="7">
    <location>
        <begin position="35"/>
        <end position="37"/>
    </location>
    <ligand>
        <name>S-adenosyl-L-methionine</name>
        <dbReference type="ChEBI" id="CHEBI:59789"/>
    </ligand>
</feature>
<dbReference type="AlphaFoldDB" id="A0A7X2T960"/>
<dbReference type="Gene3D" id="1.10.150.170">
    <property type="entry name" value="Putative methyltransferase TM0872, insert domain"/>
    <property type="match status" value="1"/>
</dbReference>
<dbReference type="InterPro" id="IPR023397">
    <property type="entry name" value="SAM-dep_MeTrfase_MraW_recog"/>
</dbReference>
<accession>A0A7X2T960</accession>
<dbReference type="Gene3D" id="3.40.50.150">
    <property type="entry name" value="Vaccinia Virus protein VP39"/>
    <property type="match status" value="1"/>
</dbReference>